<evidence type="ECO:0000313" key="3">
    <source>
        <dbReference type="EMBL" id="MBS4195498.1"/>
    </source>
</evidence>
<organism evidence="3 4">
    <name type="scientific">Lederbergia citri</name>
    <dbReference type="NCBI Taxonomy" id="2833580"/>
    <lineage>
        <taxon>Bacteria</taxon>
        <taxon>Bacillati</taxon>
        <taxon>Bacillota</taxon>
        <taxon>Bacilli</taxon>
        <taxon>Bacillales</taxon>
        <taxon>Bacillaceae</taxon>
        <taxon>Lederbergia</taxon>
    </lineage>
</organism>
<evidence type="ECO:0000256" key="1">
    <source>
        <dbReference type="ARBA" id="ARBA00022679"/>
    </source>
</evidence>
<dbReference type="CDD" id="cd03349">
    <property type="entry name" value="LbH_XAT"/>
    <property type="match status" value="1"/>
</dbReference>
<evidence type="ECO:0000313" key="4">
    <source>
        <dbReference type="Proteomes" id="UP000681414"/>
    </source>
</evidence>
<dbReference type="PANTHER" id="PTHR43300:SF11">
    <property type="entry name" value="ACETYLTRANSFERASE RV3034C-RELATED"/>
    <property type="match status" value="1"/>
</dbReference>
<dbReference type="RefSeq" id="WP_213124713.1">
    <property type="nucleotide sequence ID" value="NZ_JAGYPG010000002.1"/>
</dbReference>
<dbReference type="Proteomes" id="UP000681414">
    <property type="component" value="Unassembled WGS sequence"/>
</dbReference>
<dbReference type="InterPro" id="IPR011004">
    <property type="entry name" value="Trimer_LpxA-like_sf"/>
</dbReference>
<evidence type="ECO:0000256" key="2">
    <source>
        <dbReference type="ARBA" id="ARBA00022737"/>
    </source>
</evidence>
<dbReference type="GO" id="GO:0016740">
    <property type="term" value="F:transferase activity"/>
    <property type="evidence" value="ECO:0007669"/>
    <property type="project" value="UniProtKB-KW"/>
</dbReference>
<dbReference type="InterPro" id="IPR001451">
    <property type="entry name" value="Hexapep"/>
</dbReference>
<sequence>MILDRIITTLLDYSNLLSNQIIVIFGSGKGGKLTYFALKQLGYSSLRVVDNDQKKWGNYVGNQIIENPREVLLPRNKNIKILIASDFYTEIADQLKTYNYVELIDFFPALNEIQRIKQNFQKKIEENLKIEDDRRLAAKHKTIAGVNIGKYTYGYKRFCYPGTLLESIGSFTSINRTAEISNPNHSLSCITTHPFLSYKRDQVLGPEKVPGFLNDEDIIPIEKIANNGKVSVGNDVWIGAGVIVLPSVKIGNGAVIGAGAVVTKDVPDYAIVVGVPARIIKYRFSKEEIEILNRIKWWDWEDEYIRDNAKLFFNKKDFFQKFSIY</sequence>
<dbReference type="PANTHER" id="PTHR43300">
    <property type="entry name" value="ACETYLTRANSFERASE"/>
    <property type="match status" value="1"/>
</dbReference>
<dbReference type="AlphaFoldDB" id="A0A942YFW9"/>
<proteinExistence type="predicted"/>
<comment type="caution">
    <text evidence="3">The sequence shown here is derived from an EMBL/GenBank/DDBJ whole genome shotgun (WGS) entry which is preliminary data.</text>
</comment>
<dbReference type="Pfam" id="PF00132">
    <property type="entry name" value="Hexapep"/>
    <property type="match status" value="1"/>
</dbReference>
<dbReference type="EMBL" id="JAGYPG010000002">
    <property type="protein sequence ID" value="MBS4195498.1"/>
    <property type="molecule type" value="Genomic_DNA"/>
</dbReference>
<dbReference type="Gene3D" id="2.160.10.10">
    <property type="entry name" value="Hexapeptide repeat proteins"/>
    <property type="match status" value="1"/>
</dbReference>
<protein>
    <submittedName>
        <fullName evidence="3">CatB-related O-acetyltransferase</fullName>
    </submittedName>
</protein>
<accession>A0A942YFW9</accession>
<dbReference type="InterPro" id="IPR018357">
    <property type="entry name" value="Hexapep_transf_CS"/>
</dbReference>
<name>A0A942YFW9_9BACI</name>
<reference evidence="3 4" key="1">
    <citation type="submission" date="2021-05" db="EMBL/GenBank/DDBJ databases">
        <title>Novel Bacillus species.</title>
        <authorList>
            <person name="Liu G."/>
        </authorList>
    </citation>
    <scope>NUCLEOTIDE SEQUENCE [LARGE SCALE GENOMIC DNA]</scope>
    <source>
        <strain evidence="4">FJAT-49780</strain>
    </source>
</reference>
<keyword evidence="2" id="KW-0677">Repeat</keyword>
<dbReference type="SUPFAM" id="SSF51161">
    <property type="entry name" value="Trimeric LpxA-like enzymes"/>
    <property type="match status" value="2"/>
</dbReference>
<dbReference type="InterPro" id="IPR050179">
    <property type="entry name" value="Trans_hexapeptide_repeat"/>
</dbReference>
<keyword evidence="4" id="KW-1185">Reference proteome</keyword>
<keyword evidence="1" id="KW-0808">Transferase</keyword>
<dbReference type="PROSITE" id="PS00101">
    <property type="entry name" value="HEXAPEP_TRANSFERASES"/>
    <property type="match status" value="1"/>
</dbReference>
<gene>
    <name evidence="3" type="ORF">KHA97_10560</name>
</gene>